<evidence type="ECO:0008006" key="4">
    <source>
        <dbReference type="Google" id="ProtNLM"/>
    </source>
</evidence>
<dbReference type="Pfam" id="PF11198">
    <property type="entry name" value="DUF2857"/>
    <property type="match status" value="1"/>
</dbReference>
<dbReference type="InterPro" id="IPR047749">
    <property type="entry name" value="STY4528-like"/>
</dbReference>
<dbReference type="NCBIfam" id="TIGR03761">
    <property type="entry name" value="ICE_PFL4669"/>
    <property type="match status" value="1"/>
</dbReference>
<organism evidence="2 3">
    <name type="scientific">Lasius niger</name>
    <name type="common">Black garden ant</name>
    <dbReference type="NCBI Taxonomy" id="67767"/>
    <lineage>
        <taxon>Eukaryota</taxon>
        <taxon>Metazoa</taxon>
        <taxon>Ecdysozoa</taxon>
        <taxon>Arthropoda</taxon>
        <taxon>Hexapoda</taxon>
        <taxon>Insecta</taxon>
        <taxon>Pterygota</taxon>
        <taxon>Neoptera</taxon>
        <taxon>Endopterygota</taxon>
        <taxon>Hymenoptera</taxon>
        <taxon>Apocrita</taxon>
        <taxon>Aculeata</taxon>
        <taxon>Formicoidea</taxon>
        <taxon>Formicidae</taxon>
        <taxon>Formicinae</taxon>
        <taxon>Lasius</taxon>
        <taxon>Lasius</taxon>
    </lineage>
</organism>
<gene>
    <name evidence="2" type="ORF">RF55_15517</name>
</gene>
<dbReference type="AlphaFoldDB" id="A0A0J7K6D8"/>
<feature type="compositionally biased region" description="Polar residues" evidence="1">
    <location>
        <begin position="430"/>
        <end position="460"/>
    </location>
</feature>
<dbReference type="NCBIfam" id="NF040582">
    <property type="entry name" value="STY4528_fam"/>
    <property type="match status" value="1"/>
</dbReference>
<dbReference type="Pfam" id="PF08900">
    <property type="entry name" value="AcaB"/>
    <property type="match status" value="1"/>
</dbReference>
<name>A0A0J7K6D8_LASNI</name>
<accession>A0A0J7K6D8</accession>
<reference evidence="2 3" key="1">
    <citation type="submission" date="2015-04" db="EMBL/GenBank/DDBJ databases">
        <title>Lasius niger genome sequencing.</title>
        <authorList>
            <person name="Konorov E.A."/>
            <person name="Nikitin M.A."/>
            <person name="Kirill M.V."/>
            <person name="Chang P."/>
        </authorList>
    </citation>
    <scope>NUCLEOTIDE SEQUENCE [LARGE SCALE GENOMIC DNA]</scope>
    <source>
        <tissue evidence="2">Whole</tissue>
    </source>
</reference>
<keyword evidence="3" id="KW-1185">Reference proteome</keyword>
<evidence type="ECO:0000313" key="2">
    <source>
        <dbReference type="EMBL" id="KMQ85751.1"/>
    </source>
</evidence>
<protein>
    <recommendedName>
        <fullName evidence="4">DUF2857 domain-containing protein</fullName>
    </recommendedName>
</protein>
<evidence type="ECO:0000313" key="3">
    <source>
        <dbReference type="Proteomes" id="UP000036403"/>
    </source>
</evidence>
<dbReference type="EMBL" id="LBMM01013233">
    <property type="protein sequence ID" value="KMQ85751.1"/>
    <property type="molecule type" value="Genomic_DNA"/>
</dbReference>
<proteinExistence type="predicted"/>
<evidence type="ECO:0000256" key="1">
    <source>
        <dbReference type="SAM" id="MobiDB-lite"/>
    </source>
</evidence>
<dbReference type="Proteomes" id="UP000036403">
    <property type="component" value="Unassembled WGS sequence"/>
</dbReference>
<dbReference type="InterPro" id="IPR014996">
    <property type="entry name" value="AcaB"/>
</dbReference>
<feature type="region of interest" description="Disordered" evidence="1">
    <location>
        <begin position="386"/>
        <end position="460"/>
    </location>
</feature>
<feature type="compositionally biased region" description="Basic and acidic residues" evidence="1">
    <location>
        <begin position="420"/>
        <end position="429"/>
    </location>
</feature>
<dbReference type="PaxDb" id="67767-A0A0J7K6D8"/>
<feature type="region of interest" description="Disordered" evidence="1">
    <location>
        <begin position="559"/>
        <end position="580"/>
    </location>
</feature>
<comment type="caution">
    <text evidence="2">The sequence shown here is derived from an EMBL/GenBank/DDBJ whole genome shotgun (WGS) entry which is preliminary data.</text>
</comment>
<sequence length="1033" mass="114226">MSNSLSQATNSLLTQLVMELKSGYIRRCESLGLTTEEMQLLHGLTIEDLHYLMNSAVSVLTFQIHHENFSLMLQHARREQQRLQRIDRALALGGSIEMMQHYFGLSTVEVAARRRMTGISIRQGRCAALTDDENAALWRQWQKADIDDPSSADGLDVMMLAAEQMDISLTAVWNAVRHFDGEETETTKKAIRAMNARLTERIDAESTHPGTADVTHLRSGLLYMGNVHDAVPRRLLLDTRLSPLDKQAWIMIRLYAQQNQGAVFPTYDELQLQLASPYKGQASRETVSRVLLMLRLTGWLSLCRRVRDGKGRVRGNIYAQHDEPLSARDAETLDPTWLDTVAQACRHKNRTVSQTAWAVLSDIQHNPSMRHQHSQLAAIAERLGAPQSPQQMAARVALRTGHHRHSAAERDKQYPGSKTELSEFTRSSETELSPKQGDTSPGSETELSLKSVSYSKSTKPNCNVRSFTHSVNKKTYVATLPTELQGSMAADDHRQITNQLQALPEEQARQVLESLAQTMARGGLNNPTGWLLAVIKRARNGELYAPGKATQPVRPAVAPLHRPPASKSVPPASMSLPDCRQPASQEHVSAIVARLRQEMARSFELSPTRADATISSHIDPYRRLQMVDSASSKETTPATPRAGALKSTLTVQLHTQYAILLWEGRSRDKASNKPQIVSMPQVIALAGRINRDSDSDNPYADRAMVLLEQAIERGTARLQAAVAELETVLSCLPSQVSLSDIASVSPLNIGVFSRTPLGYRCVWMLVGFDQLAMKAFQAWHYGLISRQKRDDLLSQGGHWVRQVYGVVQQYRSVAVTREDLRLQTPAGIDAFKRLGEPDAEILSGAQSMSRRTAFLPAAVVITLLLSGCAGTELAEWNQKISDAAHSLAGGSKSGAATGDMPWMARATGGPRQTVQRTYTLPVDVDTAAARLKSHYQFISSDELESLRQRNQYGDWSAAAIDEAHPVWSANRGSDYKMGQEWKGNDRLELEVLKSGAGSSLKVAYSSPDASHLTEAYLGRLMTQLQQVAKGQLK</sequence>
<dbReference type="InterPro" id="IPR021364">
    <property type="entry name" value="DUF2857"/>
</dbReference>
<dbReference type="OrthoDB" id="10664120at2759"/>